<dbReference type="FunFam" id="1.20.58.1120:FF:000005">
    <property type="entry name" value="Dynein, axonemal, heavy chain 12"/>
    <property type="match status" value="1"/>
</dbReference>
<feature type="coiled-coil region" evidence="20">
    <location>
        <begin position="2732"/>
        <end position="2797"/>
    </location>
</feature>
<evidence type="ECO:0000313" key="22">
    <source>
        <dbReference type="EMBL" id="ESO88007.1"/>
    </source>
</evidence>
<dbReference type="InterPro" id="IPR042219">
    <property type="entry name" value="AAA_lid_11_sf"/>
</dbReference>
<dbReference type="FunFam" id="3.20.180.20:FF:000003">
    <property type="entry name" value="Dynein heavy chain 12, axonemal"/>
    <property type="match status" value="1"/>
</dbReference>
<comment type="similarity">
    <text evidence="3">Belongs to the dynein heavy chain family.</text>
</comment>
<evidence type="ECO:0000256" key="4">
    <source>
        <dbReference type="ARBA" id="ARBA00022490"/>
    </source>
</evidence>
<dbReference type="FunFam" id="1.20.1270.280:FF:000038">
    <property type="entry name" value="AT13908p"/>
    <property type="match status" value="1"/>
</dbReference>
<dbReference type="GO" id="GO:0045505">
    <property type="term" value="F:dynein intermediate chain binding"/>
    <property type="evidence" value="ECO:0007669"/>
    <property type="project" value="InterPro"/>
</dbReference>
<dbReference type="FunFam" id="1.10.8.1220:FF:000001">
    <property type="entry name" value="Dynein axonemal heavy chain 5"/>
    <property type="match status" value="1"/>
</dbReference>
<feature type="coiled-coil region" evidence="20">
    <location>
        <begin position="600"/>
        <end position="660"/>
    </location>
</feature>
<dbReference type="InterPro" id="IPR043157">
    <property type="entry name" value="Dynein_AAA1S"/>
</dbReference>
<dbReference type="InterPro" id="IPR035706">
    <property type="entry name" value="AAA_9"/>
</dbReference>
<keyword evidence="11 20" id="KW-0175">Coiled coil</keyword>
<dbReference type="Pfam" id="PF03028">
    <property type="entry name" value="Dynein_heavy"/>
    <property type="match status" value="1"/>
</dbReference>
<dbReference type="Pfam" id="PF18198">
    <property type="entry name" value="AAA_lid_11"/>
    <property type="match status" value="1"/>
</dbReference>
<evidence type="ECO:0000256" key="11">
    <source>
        <dbReference type="ARBA" id="ARBA00023054"/>
    </source>
</evidence>
<evidence type="ECO:0000256" key="14">
    <source>
        <dbReference type="ARBA" id="ARBA00023212"/>
    </source>
</evidence>
<dbReference type="FunFam" id="1.10.472.130:FF:000005">
    <property type="entry name" value="Dynein axonemal heavy chain 7"/>
    <property type="match status" value="1"/>
</dbReference>
<dbReference type="PANTHER" id="PTHR22878:SF66">
    <property type="entry name" value="DYNEIN AXONEMAL HEAVY CHAIN 7"/>
    <property type="match status" value="1"/>
</dbReference>
<dbReference type="Pfam" id="PF12780">
    <property type="entry name" value="AAA_8"/>
    <property type="match status" value="1"/>
</dbReference>
<keyword evidence="13" id="KW-0505">Motor protein</keyword>
<dbReference type="SUPFAM" id="SSF52540">
    <property type="entry name" value="P-loop containing nucleoside triphosphate hydrolases"/>
    <property type="match status" value="4"/>
</dbReference>
<comment type="subcellular location">
    <subcellularLocation>
        <location evidence="1">Cell projection</location>
        <location evidence="1">Cilium</location>
        <location evidence="1">Flagellum</location>
    </subcellularLocation>
    <subcellularLocation>
        <location evidence="2">Cytoplasm</location>
        <location evidence="2">Cytoskeleton</location>
        <location evidence="2">Cilium axoneme</location>
    </subcellularLocation>
</comment>
<dbReference type="InterPro" id="IPR042222">
    <property type="entry name" value="Dynein_2_N"/>
</dbReference>
<dbReference type="RefSeq" id="XP_009061321.1">
    <property type="nucleotide sequence ID" value="XM_009063073.1"/>
</dbReference>
<dbReference type="Gene3D" id="3.20.180.20">
    <property type="entry name" value="Dynein heavy chain, N-terminal domain 2"/>
    <property type="match status" value="1"/>
</dbReference>
<evidence type="ECO:0000256" key="16">
    <source>
        <dbReference type="ARBA" id="ARBA00062885"/>
    </source>
</evidence>
<keyword evidence="12" id="KW-0969">Cilium</keyword>
<reference evidence="22 23" key="1">
    <citation type="journal article" date="2013" name="Nature">
        <title>Insights into bilaterian evolution from three spiralian genomes.</title>
        <authorList>
            <person name="Simakov O."/>
            <person name="Marletaz F."/>
            <person name="Cho S.J."/>
            <person name="Edsinger-Gonzales E."/>
            <person name="Havlak P."/>
            <person name="Hellsten U."/>
            <person name="Kuo D.H."/>
            <person name="Larsson T."/>
            <person name="Lv J."/>
            <person name="Arendt D."/>
            <person name="Savage R."/>
            <person name="Osoegawa K."/>
            <person name="de Jong P."/>
            <person name="Grimwood J."/>
            <person name="Chapman J.A."/>
            <person name="Shapiro H."/>
            <person name="Aerts A."/>
            <person name="Otillar R.P."/>
            <person name="Terry A.Y."/>
            <person name="Boore J.L."/>
            <person name="Grigoriev I.V."/>
            <person name="Lindberg D.R."/>
            <person name="Seaver E.C."/>
            <person name="Weisblat D.A."/>
            <person name="Putnam N.H."/>
            <person name="Rokhsar D.S."/>
        </authorList>
    </citation>
    <scope>NUCLEOTIDE SEQUENCE [LARGE SCALE GENOMIC DNA]</scope>
</reference>
<keyword evidence="4" id="KW-0963">Cytoplasm</keyword>
<dbReference type="Proteomes" id="UP000030746">
    <property type="component" value="Unassembled WGS sequence"/>
</dbReference>
<evidence type="ECO:0000256" key="18">
    <source>
        <dbReference type="ARBA" id="ARBA00078543"/>
    </source>
</evidence>
<dbReference type="Pfam" id="PF17857">
    <property type="entry name" value="AAA_lid_1"/>
    <property type="match status" value="1"/>
</dbReference>
<evidence type="ECO:0000256" key="8">
    <source>
        <dbReference type="ARBA" id="ARBA00022840"/>
    </source>
</evidence>
<dbReference type="FunFam" id="1.20.920.20:FF:000006">
    <property type="entry name" value="Dynein, axonemal, heavy chain 6"/>
    <property type="match status" value="1"/>
</dbReference>
<evidence type="ECO:0000256" key="10">
    <source>
        <dbReference type="ARBA" id="ARBA00023017"/>
    </source>
</evidence>
<dbReference type="FunFam" id="3.40.50.300:FF:000223">
    <property type="entry name" value="Dynein heavy chain 3, axonemal"/>
    <property type="match status" value="1"/>
</dbReference>
<dbReference type="GO" id="GO:0005509">
    <property type="term" value="F:calcium ion binding"/>
    <property type="evidence" value="ECO:0007669"/>
    <property type="project" value="InterPro"/>
</dbReference>
<dbReference type="Gene3D" id="1.20.920.30">
    <property type="match status" value="1"/>
</dbReference>
<dbReference type="InterPro" id="IPR024743">
    <property type="entry name" value="Dynein_HC_stalk"/>
</dbReference>
<dbReference type="Gene3D" id="1.20.140.100">
    <property type="entry name" value="Dynein heavy chain, N-terminal domain 2"/>
    <property type="match status" value="1"/>
</dbReference>
<dbReference type="FunFam" id="3.40.50.300:FF:000044">
    <property type="entry name" value="Dynein heavy chain 5, axonemal"/>
    <property type="match status" value="1"/>
</dbReference>
<dbReference type="PROSITE" id="PS50222">
    <property type="entry name" value="EF_HAND_2"/>
    <property type="match status" value="1"/>
</dbReference>
<dbReference type="PANTHER" id="PTHR22878">
    <property type="entry name" value="DYNEIN HEAVY CHAIN 6, AXONEMAL-LIKE-RELATED"/>
    <property type="match status" value="1"/>
</dbReference>
<dbReference type="FunFam" id="1.10.8.720:FF:000001">
    <property type="entry name" value="dynein heavy chain 7, axonemal"/>
    <property type="match status" value="1"/>
</dbReference>
<dbReference type="InterPro" id="IPR041589">
    <property type="entry name" value="DNAH3_AAA_lid_1"/>
</dbReference>
<evidence type="ECO:0000256" key="20">
    <source>
        <dbReference type="SAM" id="Coils"/>
    </source>
</evidence>
<evidence type="ECO:0000256" key="5">
    <source>
        <dbReference type="ARBA" id="ARBA00022701"/>
    </source>
</evidence>
<dbReference type="HOGENOM" id="CLU_000038_0_0_1"/>
<dbReference type="InterPro" id="IPR024317">
    <property type="entry name" value="Dynein_heavy_chain_D4_dom"/>
</dbReference>
<dbReference type="GO" id="GO:0051959">
    <property type="term" value="F:dynein light intermediate chain binding"/>
    <property type="evidence" value="ECO:0007669"/>
    <property type="project" value="InterPro"/>
</dbReference>
<keyword evidence="14" id="KW-0206">Cytoskeleton</keyword>
<dbReference type="InterPro" id="IPR004273">
    <property type="entry name" value="Dynein_heavy_D6_P-loop"/>
</dbReference>
<organism evidence="22 23">
    <name type="scientific">Lottia gigantea</name>
    <name type="common">Giant owl limpet</name>
    <dbReference type="NCBI Taxonomy" id="225164"/>
    <lineage>
        <taxon>Eukaryota</taxon>
        <taxon>Metazoa</taxon>
        <taxon>Spiralia</taxon>
        <taxon>Lophotrochozoa</taxon>
        <taxon>Mollusca</taxon>
        <taxon>Gastropoda</taxon>
        <taxon>Patellogastropoda</taxon>
        <taxon>Lottioidea</taxon>
        <taxon>Lottiidae</taxon>
        <taxon>Lottia</taxon>
    </lineage>
</organism>
<dbReference type="GO" id="GO:0005858">
    <property type="term" value="C:axonemal dynein complex"/>
    <property type="evidence" value="ECO:0007669"/>
    <property type="project" value="UniProtKB-ARBA"/>
</dbReference>
<dbReference type="InterPro" id="IPR041658">
    <property type="entry name" value="AAA_lid_11"/>
</dbReference>
<protein>
    <recommendedName>
        <fullName evidence="17">Dynein axonemal heavy chain 7</fullName>
    </recommendedName>
    <alternativeName>
        <fullName evidence="19">Axonemal beta dynein heavy chain 7</fullName>
    </alternativeName>
    <alternativeName>
        <fullName evidence="18">Ciliary dynein heavy chain 7</fullName>
    </alternativeName>
</protein>
<dbReference type="GO" id="GO:0031514">
    <property type="term" value="C:motile cilium"/>
    <property type="evidence" value="ECO:0007669"/>
    <property type="project" value="UniProtKB-SubCell"/>
</dbReference>
<dbReference type="FunFam" id="1.10.287.2620:FF:000002">
    <property type="entry name" value="Dynein heavy chain 2, axonemal"/>
    <property type="match status" value="1"/>
</dbReference>
<dbReference type="Gene3D" id="1.10.8.710">
    <property type="match status" value="1"/>
</dbReference>
<keyword evidence="5" id="KW-0493">Microtubule</keyword>
<dbReference type="InterPro" id="IPR026983">
    <property type="entry name" value="DHC"/>
</dbReference>
<dbReference type="Gene3D" id="1.20.920.20">
    <property type="match status" value="1"/>
</dbReference>
<dbReference type="FunFam" id="3.40.50.300:FF:001328">
    <property type="entry name" value="Dynein heavy chain 6, axonemal"/>
    <property type="match status" value="1"/>
</dbReference>
<dbReference type="OMA" id="FHDSPYA"/>
<dbReference type="EMBL" id="KB202793">
    <property type="protein sequence ID" value="ESO88007.1"/>
    <property type="molecule type" value="Genomic_DNA"/>
</dbReference>
<dbReference type="FunFam" id="3.40.50.300:FF:002141">
    <property type="entry name" value="Dynein heavy chain"/>
    <property type="match status" value="1"/>
</dbReference>
<evidence type="ECO:0000256" key="9">
    <source>
        <dbReference type="ARBA" id="ARBA00022846"/>
    </source>
</evidence>
<evidence type="ECO:0000313" key="23">
    <source>
        <dbReference type="Proteomes" id="UP000030746"/>
    </source>
</evidence>
<dbReference type="STRING" id="225164.V3ZUH2"/>
<dbReference type="InterPro" id="IPR041466">
    <property type="entry name" value="Dynein_AAA5_ext"/>
</dbReference>
<dbReference type="GeneID" id="20246882"/>
<dbReference type="FunFam" id="1.20.140.100:FF:000004">
    <property type="entry name" value="Dynein axonemal heavy chain 6"/>
    <property type="match status" value="1"/>
</dbReference>
<dbReference type="Gene3D" id="6.10.140.1060">
    <property type="match status" value="1"/>
</dbReference>
<name>V3ZUH2_LOTGI</name>
<dbReference type="Pfam" id="PF12781">
    <property type="entry name" value="AAA_9"/>
    <property type="match status" value="1"/>
</dbReference>
<accession>V3ZUH2</accession>
<dbReference type="Gene3D" id="3.40.50.300">
    <property type="entry name" value="P-loop containing nucleotide triphosphate hydrolases"/>
    <property type="match status" value="5"/>
</dbReference>
<keyword evidence="6" id="KW-0677">Repeat</keyword>
<comment type="subunit">
    <text evidence="16">The dynein complex consists of at least two heavy chains and a number of intermediate and light chains.</text>
</comment>
<dbReference type="InterPro" id="IPR042228">
    <property type="entry name" value="Dynein_linker_3"/>
</dbReference>
<keyword evidence="9" id="KW-0282">Flagellum</keyword>
<keyword evidence="8" id="KW-0067">ATP-binding</keyword>
<keyword evidence="15" id="KW-0966">Cell projection</keyword>
<dbReference type="Gene3D" id="1.20.58.1120">
    <property type="match status" value="1"/>
</dbReference>
<dbReference type="Gene3D" id="1.10.8.1220">
    <property type="match status" value="1"/>
</dbReference>
<dbReference type="FunFam" id="3.10.490.20:FF:000001">
    <property type="entry name" value="dynein heavy chain 7, axonemal"/>
    <property type="match status" value="1"/>
</dbReference>
<dbReference type="Gene3D" id="1.20.1270.280">
    <property type="match status" value="1"/>
</dbReference>
<dbReference type="GO" id="GO:0008569">
    <property type="term" value="F:minus-end-directed microtubule motor activity"/>
    <property type="evidence" value="ECO:0007669"/>
    <property type="project" value="InterPro"/>
</dbReference>
<evidence type="ECO:0000256" key="13">
    <source>
        <dbReference type="ARBA" id="ARBA00023175"/>
    </source>
</evidence>
<keyword evidence="7" id="KW-0547">Nucleotide-binding</keyword>
<dbReference type="Gene3D" id="1.10.8.720">
    <property type="entry name" value="Region D6 of dynein motor"/>
    <property type="match status" value="1"/>
</dbReference>
<dbReference type="GO" id="GO:0007018">
    <property type="term" value="P:microtubule-based movement"/>
    <property type="evidence" value="ECO:0007669"/>
    <property type="project" value="InterPro"/>
</dbReference>
<dbReference type="InterPro" id="IPR027417">
    <property type="entry name" value="P-loop_NTPase"/>
</dbReference>
<gene>
    <name evidence="22" type="ORF">LOTGIDRAFT_219632</name>
</gene>
<dbReference type="CTD" id="20246882"/>
<evidence type="ECO:0000256" key="15">
    <source>
        <dbReference type="ARBA" id="ARBA00023273"/>
    </source>
</evidence>
<dbReference type="OrthoDB" id="5593012at2759"/>
<dbReference type="GO" id="GO:0005524">
    <property type="term" value="F:ATP binding"/>
    <property type="evidence" value="ECO:0007669"/>
    <property type="project" value="UniProtKB-KW"/>
</dbReference>
<dbReference type="Gene3D" id="1.10.287.2620">
    <property type="match status" value="1"/>
</dbReference>
<dbReference type="Pfam" id="PF18199">
    <property type="entry name" value="Dynein_C"/>
    <property type="match status" value="1"/>
</dbReference>
<evidence type="ECO:0000256" key="12">
    <source>
        <dbReference type="ARBA" id="ARBA00023069"/>
    </source>
</evidence>
<dbReference type="FunFam" id="1.20.920.30:FF:000002">
    <property type="entry name" value="Dynein axonemal heavy chain 3"/>
    <property type="match status" value="1"/>
</dbReference>
<dbReference type="FunFam" id="3.40.50.300:FF:000362">
    <property type="entry name" value="Dynein, axonemal, heavy chain 6"/>
    <property type="match status" value="1"/>
</dbReference>
<dbReference type="InterPro" id="IPR041228">
    <property type="entry name" value="Dynein_C"/>
</dbReference>
<dbReference type="Pfam" id="PF12777">
    <property type="entry name" value="MT"/>
    <property type="match status" value="1"/>
</dbReference>
<dbReference type="InterPro" id="IPR018247">
    <property type="entry name" value="EF_Hand_1_Ca_BS"/>
</dbReference>
<dbReference type="InterPro" id="IPR035699">
    <property type="entry name" value="AAA_6"/>
</dbReference>
<dbReference type="FunFam" id="1.10.8.710:FF:000004">
    <property type="entry name" value="Dynein axonemal heavy chain 6"/>
    <property type="match status" value="1"/>
</dbReference>
<dbReference type="Pfam" id="PF12775">
    <property type="entry name" value="AAA_7"/>
    <property type="match status" value="1"/>
</dbReference>
<keyword evidence="23" id="KW-1185">Reference proteome</keyword>
<dbReference type="Pfam" id="PF17852">
    <property type="entry name" value="Dynein_AAA_lid"/>
    <property type="match status" value="1"/>
</dbReference>
<evidence type="ECO:0000259" key="21">
    <source>
        <dbReference type="PROSITE" id="PS50222"/>
    </source>
</evidence>
<sequence>MFFICTGESRRKKAKKLKPIDAKTGNIEQFKQPKKDREQFRKALVDIIILPKSSTASISGELPPLSRTGSPTTAEKDILRYYYYIHNGIDTEHVAPMEDSWLENVLDLVPFNLRGGHEETIESLSDEMREDYLLSVKKAIVDFVLKDPREKDEDKKEKLPPHREELAIVPKPWNRSYCISNDLISQNLFVTNPCMMQVLDLWHVSFSGLRFIDIEEFHTREESMELQTFQNLCMRHIDAAKERLMKKWFPEVQTIFYQGNKRKQVPSNQDLDKLESFFNCAATLMTENLQQLTLNSLNDFTDLLVQPSTSTRAFEHSGFILRMILDDTTIKFEPQFKDFEVVLLNVYDVILKASCVIPRVETKLYSEWNGSKSKPVLKPVVLDAILERHKQKVRDLIKRESQLPVEHCKVYEKYNFLISKQADIDVEQFMTKEEHSFDDYAKEVDKYHKLIEDVSYNSQKIVRVGMFEIHSEELIRALAKRADALKSKLLMRMCKDHQEANKALCNDYEAIAEKALTTPANTEALMELKAYIEKVESDTIFVMEKRLSESKDRLTFLSDFAQFSPAEMRLNSQVFTWHGRMPAVFEEHKLICSEKRGQYEEALQLKRERFTEELESYQKQVEEFQQFGDMTEIQRYLRKAQALDTKLQAAADKIEAFNTEEEAFGWETTAYPQRQTVINTLKPYLTLYETTVDFNTKYKYWMDGPMSGVNPDDVDAEVGNIWRGLYKLEKTFENVPAAKKIVGKVKTKVDEFKGHMPLVQTLFNPGLRDRHWEQISEMAGYTIKPDENSCLSKFVDMNLEPYIPKFEGISEAASKEYSLEKAMESMKNEWAPFEFTIIPYRESGTSILSSVDDIQQVLDDHIVKTQTMRGSPFIKPFEAEIKEWETKLMLLQDILDEWLKVQATWLYLEPIFSSPDIMAQMPEEGRRFSTVDKNWRDIMKSAVVDKHVLAVLKIDKILEKFKKSNELLELIQKGLNEYLEKKRLYFPRFFFLSNDELLEILSETKDPMRVQPHLKKCFEGIAKLEFTDVLDITHMKSSEGEIVQLKDVISTSKARGQVEKWLLELEVDMIGSLHKVIGESMEAYKNTNRIEWVKVWPGQAVLCVSQAYWTTFVNDALETGPEAMQTYLELNNSQINDIVDLVRGKLSKQNRVTLQALIVLDVHARDVLTLLVKDGVQNNLDFNWLSQLRYYWEDGNMITRMINSMLKYGYEYLGNSGRLVITPLTDRCYRTLFGALHLHLGGAPEGPAGTGKTETTKDLAKAVAKQCVVFNCSDGLDYIALGKFFKGLASCGAWSCFDEFNRIDLEVLSVVAQQILTIQRGISSGADSLLFEGTEIKLDPTCSVFITMNPGYAGRSDLPDNLKALFRTVAMMVPDYAMIAEISLYSCGFVVARPLSVKIVAVYRLCSEQLSSQHHYDYGMRAVKSVLTAAGNLKLKYPEEDENILMLRSIIDVNLPKFLNHDLPLFHGITSDLFPGIKLPTPDYEILNEAIKENCIKMNLQCTNFFLEKIQQIYEMMIVRHGYMIVGEPFGGKTAAYRVLAGALNDIHEKGLMDENKVQITIINPKAITMGQLYGQFDPVSHEWSDGILAVSYRAFASSTTPDRKWLIFDGPVDAVWIENMNTVLDDNKKLCLMSGEIIQLANTTNLMFEPMDLEVASPATVSRCGMIYMEPSSLGWRPLVKSWLHTLPSTFTDNYKTVINDLFERFIDPLLRVVRKGGVKELSPTNDSNLVKSLMNLMDCLFDEFQDEAKIAQLEEREITTWLESIFFFATTWSIGASSDDMGRVKFDKIFRELISVSMTEETRKMLVLSDLVEPPMKPYLNPFPPKGKVYDYRFIKEGAGKWVLFSEEIKDSPPIPKDAAFNEIIVPTIDTVRYTYLMSLLILHEKPSLFVGPTGTGKSCYIIEFLLNKLDKTLYKPNIINFSAQTSANQTQNIIMSKLDKRRKGVFGPPLGKKAVVFVDDLNMPIREVYGAQPPIELIRQWLDHWNWYDLKDTTPIKLIDIQFMGAMGPPGGGRNQVTPRFLRHMNTVTINEFDDDTMNTIFRRIMDWHITSRGFSNEFKPCIDQIVHATLQVYKEAMENLLPTPAKSHYLFNLRDFSRVIQGVLLSTPDTMEEPSSMKRLWIHEVVYRVFYDRLVDSTDHTWFYNHLREVSKSKLKEDFDQLLIHLDRDNDGKLTEDDLRSLIFCDFSDPKSDKKDYLEVHDLEQLRRVVEVYLEEFNNMSKKPMNLVLFRFAIEHVSRIARILKQPRSHALLVGVGGSGRQSLTRLAAHMADYDLFQVEITKSYTQYEWREDLKRILRKSTETDNHAVFLFSDTQIKQESFLEDINNLLNAGEVPNLYPLDEKQEICEKMRQIDRQRDKTKQTDGSPVSLFNFFISRVRDQLHVVLAMSPIGDSFRNRLRKFPSLVNCCTIDWFQSWPEDALQAVAMRFLEEIEMPDAEKNGCISMCIRFHTSTRDLSDRFLLELERHNYVTPTSYLELINTFKTLLDKKRGEVMKQKQRYEVGLEKLDSAASQVAVMQKELTDLQPQLVEASKEVAEIMITVEKESVEVAKVEKVVKADEAVANEQAKAAQAIKDDCDSELSEAIPALNAAIAALNTLTPQDITLVKSMKSPPAGVRLVMEAICVLKGVKAEKVPDPSGSGKKIEDFWGPSKKLLGDMKFLESLYNFDKDNIPVSIMKIIRSKYMTNPDFDPEKVKVASTACEGLCKWARAMDVYDRVAKVVAPKKEALKKAQGELNVAMASLEKKRASLREVQEKLFKLEEQLAKNKQKKVDLENEVDLCSKKLERAEQLIGGLGGERDRWSVAARELGKKYINLTGDVLVSSGIVAYLGAFTSAFRMDQSTQWISEIKSNGIPCSDDFSLVNTLGEPVKIRAWNIAGLPTDNFSVENGIIISNGRRWPLMIDPQGQANKWVKNMEKANNLHVIKLSDADFVRTLENCIQFGTPVLLENIQEELDPLLEPLLLKQTFKQGGSICIKLGDSTIEYSQDFKFYITTKLRNPHYLPETSVKVTLLNFMITPEGLEDQLLGIVVAKERPELEEEKNALIIQSADNKRQLQEIEDKILEVLSSSEGNILEDETAIKVLSSSKKLANEISEKQAIADETEKKIDTARLGYKPIAIHSTILFFSIADLANIEPMYQYSLTWFINLFVMSIENAERSDDLETRLGNLHNHFTYSLYCNVCRSLFEKDKLLFSFLLCVNILKHNKEVDDDEWRFLLTGGIGLDNPHSNPTTWLPSKSWDELCRLDDMPRFKDIRKKFVNYKDAWKVLYDSPEPHHEKHPGEWNDRLGMFQKMLVLRCLRPDKVIPAVQEFVTEKIGKKFIEPPPFDLAGSYGDSTCIAPLLFILSPGADPMAALLKFADDQGFGGAKFDSLSLGQGQGPIALKMIEKGIKEGTWVMLQNCHLAASWMPTLEKICEELNPETTHPDFRLWLTSYPSTTFPVSILQNGVKMTNEPPKGLRFNIIKSYMSDPISDPEFFNGVKLEKEFRKMLYGLCFFHALVQERRKFGPLGWNIPYEFNETDLRISTQQLAMFLNDYDTVQFDALRYLTGECNYGGRVTDDWDRRTLLTILNKFYCKEITEDDQYHFDHSGIYYAPPEGDHESYINYTHNLPLNPSPEIFGMHPNADIKKDQTETQLLFDNILLTQAKASSEGGKSTDDVVDEVAADILSKLPPNFDNDAALRKYPTSYKQSMNTVLVQEMVRFNRLVEVVRSSLSNIRKAIKGLVVMSAELEEVVLSILKGKIPGMWMKRSYPSLKPLGSYVTDFLARLKFLQDWYDNGPPSTFWLSGFFFTQAFLTGAQQNYARKYTIPIDLLGFDYEVLEDKEYPVAPDDGVYVYGLFLEGARWDRKTKKLNESLPKVLFDSMPVMWIKPIKRSDLVEDNSYKCPVYKTSERRGTLSTTGHSTNFVIGMMIPSNKPQKHWVGRGTALLCQLDN</sequence>
<dbReference type="Pfam" id="PF12774">
    <property type="entry name" value="AAA_6"/>
    <property type="match status" value="1"/>
</dbReference>
<dbReference type="InterPro" id="IPR043160">
    <property type="entry name" value="Dynein_C_barrel"/>
</dbReference>
<feature type="domain" description="EF-hand" evidence="21">
    <location>
        <begin position="2158"/>
        <end position="2193"/>
    </location>
</feature>
<dbReference type="Pfam" id="PF08393">
    <property type="entry name" value="DHC_N2"/>
    <property type="match status" value="1"/>
</dbReference>
<dbReference type="Gene3D" id="3.10.490.20">
    <property type="match status" value="1"/>
</dbReference>
<dbReference type="Gene3D" id="1.10.472.130">
    <property type="match status" value="1"/>
</dbReference>
<evidence type="ECO:0000256" key="17">
    <source>
        <dbReference type="ARBA" id="ARBA00071816"/>
    </source>
</evidence>
<proteinExistence type="inferred from homology"/>
<dbReference type="InterPro" id="IPR002048">
    <property type="entry name" value="EF_hand_dom"/>
</dbReference>
<keyword evidence="10" id="KW-0243">Dynein</keyword>
<dbReference type="FunFam" id="1.20.1270.280:FF:000037">
    <property type="entry name" value="Dynein, axonemal, heavy chain 7"/>
    <property type="match status" value="1"/>
</dbReference>
<evidence type="ECO:0000256" key="7">
    <source>
        <dbReference type="ARBA" id="ARBA00022741"/>
    </source>
</evidence>
<dbReference type="InterPro" id="IPR013602">
    <property type="entry name" value="Dynein_heavy_linker"/>
</dbReference>
<evidence type="ECO:0000256" key="19">
    <source>
        <dbReference type="ARBA" id="ARBA00082102"/>
    </source>
</evidence>
<dbReference type="GO" id="GO:0005874">
    <property type="term" value="C:microtubule"/>
    <property type="evidence" value="ECO:0007669"/>
    <property type="project" value="UniProtKB-KW"/>
</dbReference>
<evidence type="ECO:0000256" key="1">
    <source>
        <dbReference type="ARBA" id="ARBA00004230"/>
    </source>
</evidence>
<dbReference type="PROSITE" id="PS00018">
    <property type="entry name" value="EF_HAND_1"/>
    <property type="match status" value="1"/>
</dbReference>
<evidence type="ECO:0000256" key="6">
    <source>
        <dbReference type="ARBA" id="ARBA00022737"/>
    </source>
</evidence>
<dbReference type="KEGG" id="lgi:LOTGIDRAFT_219632"/>
<evidence type="ECO:0000256" key="3">
    <source>
        <dbReference type="ARBA" id="ARBA00008887"/>
    </source>
</evidence>
<evidence type="ECO:0000256" key="2">
    <source>
        <dbReference type="ARBA" id="ARBA00004430"/>
    </source>
</evidence>